<dbReference type="EMBL" id="KV417502">
    <property type="protein sequence ID" value="KZP28579.1"/>
    <property type="molecule type" value="Genomic_DNA"/>
</dbReference>
<proteinExistence type="predicted"/>
<accession>A0A166RRQ0</accession>
<reference evidence="1" key="1">
    <citation type="journal article" date="2016" name="Mol. Biol. Evol.">
        <title>Comparative Genomics of Early-Diverging Mushroom-Forming Fungi Provides Insights into the Origins of Lignocellulose Decay Capabilities.</title>
        <authorList>
            <person name="Nagy L.G."/>
            <person name="Riley R."/>
            <person name="Tritt A."/>
            <person name="Adam C."/>
            <person name="Daum C."/>
            <person name="Floudas D."/>
            <person name="Sun H."/>
            <person name="Yadav J.S."/>
            <person name="Pangilinan J."/>
            <person name="Larsson K.H."/>
            <person name="Matsuura K."/>
            <person name="Barry K."/>
            <person name="Labutti K."/>
            <person name="Kuo R."/>
            <person name="Ohm R.A."/>
            <person name="Bhattacharya S.S."/>
            <person name="Shirouzu T."/>
            <person name="Yoshinaga Y."/>
            <person name="Martin F.M."/>
            <person name="Grigoriev I.V."/>
            <person name="Hibbett D.S."/>
        </authorList>
    </citation>
    <scope>NUCLEOTIDE SEQUENCE [LARGE SCALE GENOMIC DNA]</scope>
    <source>
        <strain evidence="1">CBS 109695</strain>
    </source>
</reference>
<gene>
    <name evidence="1" type="ORF">FIBSPDRAFT_885452</name>
</gene>
<name>A0A166RRQ0_9AGAM</name>
<sequence length="455" mass="50736">MASSAPNMPILIIPDTRLRSPYTVLPKLFIGDFLGLNGINAHCTEPTSISGPLRMNDVKCILQLNVKITHQDSFFETLYLHTLSMHVEVPESSGLPAQCLTSPIVTLGAFEGRALDDDAPSWTRIPPGMAFEIRQPRVGMASLTRLPAAWQSWTYVLAQIRHITTILPDWADMFGPFPTWYYDGRPGLHRIDPGNMVHSQANPPRRSSRLPRQTVRTRIKGMGGVTVKVTGDLHHEILWDLKRQHVVDSSSMLQSSRKIRKTFMLHTFKSSFGGLLMPIRVNTAAPGFNLPILFFCDPVVITHRRLSVEGTAYDVCAAHPEGAATRANSVVVVIKRRGFEAWGSRPTHLWEEDRLEAVAAINAFFKTLAVTKPYLYYIVRIKAGTISRSNNRCLSLQDYDDCRRDPNSRQTSCAGRTGRHIQCPSRYVLSATCPNGNVKIDSQTGVKNVVGVESH</sequence>
<protein>
    <submittedName>
        <fullName evidence="1">Uncharacterized protein</fullName>
    </submittedName>
</protein>
<evidence type="ECO:0000313" key="1">
    <source>
        <dbReference type="EMBL" id="KZP28579.1"/>
    </source>
</evidence>
<dbReference type="AlphaFoldDB" id="A0A166RRQ0"/>
<organism evidence="1">
    <name type="scientific">Athelia psychrophila</name>
    <dbReference type="NCBI Taxonomy" id="1759441"/>
    <lineage>
        <taxon>Eukaryota</taxon>
        <taxon>Fungi</taxon>
        <taxon>Dikarya</taxon>
        <taxon>Basidiomycota</taxon>
        <taxon>Agaricomycotina</taxon>
        <taxon>Agaricomycetes</taxon>
        <taxon>Agaricomycetidae</taxon>
        <taxon>Atheliales</taxon>
        <taxon>Atheliaceae</taxon>
        <taxon>Athelia</taxon>
    </lineage>
</organism>